<feature type="domain" description="HTH cro/C1-type" evidence="1">
    <location>
        <begin position="36"/>
        <end position="66"/>
    </location>
</feature>
<name>A0A443KFH2_9RHOB</name>
<organism evidence="2 3">
    <name type="scientific">Paenirhodobacter populi</name>
    <dbReference type="NCBI Taxonomy" id="2306993"/>
    <lineage>
        <taxon>Bacteria</taxon>
        <taxon>Pseudomonadati</taxon>
        <taxon>Pseudomonadota</taxon>
        <taxon>Alphaproteobacteria</taxon>
        <taxon>Rhodobacterales</taxon>
        <taxon>Rhodobacter group</taxon>
        <taxon>Paenirhodobacter</taxon>
    </lineage>
</organism>
<dbReference type="AlphaFoldDB" id="A0A443KFH2"/>
<reference evidence="2 3" key="1">
    <citation type="submission" date="2019-01" db="EMBL/GenBank/DDBJ databases">
        <title>Sinorhodobacter populi sp. nov. isolated from the symptomatic bark tissue of Populus euramericana canker.</title>
        <authorList>
            <person name="Xu G."/>
        </authorList>
    </citation>
    <scope>NUCLEOTIDE SEQUENCE [LARGE SCALE GENOMIC DNA]</scope>
    <source>
        <strain evidence="2 3">07D10-4-3</strain>
    </source>
</reference>
<evidence type="ECO:0000313" key="2">
    <source>
        <dbReference type="EMBL" id="RWR31501.1"/>
    </source>
</evidence>
<dbReference type="PROSITE" id="PS50943">
    <property type="entry name" value="HTH_CROC1"/>
    <property type="match status" value="1"/>
</dbReference>
<dbReference type="Pfam" id="PF13560">
    <property type="entry name" value="HTH_31"/>
    <property type="match status" value="1"/>
</dbReference>
<accession>A0A443KFH2</accession>
<dbReference type="NCBIfam" id="NF041373">
    <property type="entry name" value="HGG_STG"/>
    <property type="match status" value="1"/>
</dbReference>
<dbReference type="Proteomes" id="UP000284451">
    <property type="component" value="Unassembled WGS sequence"/>
</dbReference>
<dbReference type="InterPro" id="IPR010982">
    <property type="entry name" value="Lambda_DNA-bd_dom_sf"/>
</dbReference>
<gene>
    <name evidence="2" type="ORF">D2T29_10740</name>
</gene>
<sequence length="195" mass="21961">MWRPRADLAEGRCRLLLDRMPQTGHAGEEGMTGEELAEIRRAAGLTQANLAQRAGIGRHAVSYWENKPRVDRYSWAVQRMGEVLTLPERSPRPSWQEQADAQAEAAFIAQVTRIKARAEAIVAKRRVPCGAKTRKGTPCRCKSEPGKRRCKFHGGMSTGARTPEGIKRIREAQHRRWARWRADKDGTQPPTTPCI</sequence>
<evidence type="ECO:0000259" key="1">
    <source>
        <dbReference type="PROSITE" id="PS50943"/>
    </source>
</evidence>
<comment type="caution">
    <text evidence="2">The sequence shown here is derived from an EMBL/GenBank/DDBJ whole genome shotgun (WGS) entry which is preliminary data.</text>
</comment>
<dbReference type="Gene3D" id="1.10.260.40">
    <property type="entry name" value="lambda repressor-like DNA-binding domains"/>
    <property type="match status" value="1"/>
</dbReference>
<dbReference type="SUPFAM" id="SSF47413">
    <property type="entry name" value="lambda repressor-like DNA-binding domains"/>
    <property type="match status" value="1"/>
</dbReference>
<dbReference type="InterPro" id="IPR001387">
    <property type="entry name" value="Cro/C1-type_HTH"/>
</dbReference>
<proteinExistence type="predicted"/>
<reference evidence="2 3" key="2">
    <citation type="submission" date="2019-01" db="EMBL/GenBank/DDBJ databases">
        <authorList>
            <person name="Li Y."/>
        </authorList>
    </citation>
    <scope>NUCLEOTIDE SEQUENCE [LARGE SCALE GENOMIC DNA]</scope>
    <source>
        <strain evidence="2 3">07D10-4-3</strain>
    </source>
</reference>
<dbReference type="CDD" id="cd00093">
    <property type="entry name" value="HTH_XRE"/>
    <property type="match status" value="1"/>
</dbReference>
<dbReference type="GO" id="GO:0003677">
    <property type="term" value="F:DNA binding"/>
    <property type="evidence" value="ECO:0007669"/>
    <property type="project" value="InterPro"/>
</dbReference>
<dbReference type="InterPro" id="IPR047675">
    <property type="entry name" value="Putative_zinc-bd"/>
</dbReference>
<protein>
    <submittedName>
        <fullName evidence="2">XRE family transcriptional regulator</fullName>
    </submittedName>
</protein>
<dbReference type="EMBL" id="SAUY01000011">
    <property type="protein sequence ID" value="RWR31501.1"/>
    <property type="molecule type" value="Genomic_DNA"/>
</dbReference>
<evidence type="ECO:0000313" key="3">
    <source>
        <dbReference type="Proteomes" id="UP000284451"/>
    </source>
</evidence>